<sequence>MFTNLCTNESNIDSIKKRSLIEIFLSCLEKGGEFQDKEIIRDSCNGIHALTNKGQDLDILLSYECIPNLILLLNQEDESLQNCSLSIIWNIAFGDDQQLDLLLQESVLESLFNIFKISNNEEVLVDILFIFANLVCGNLNQIQQVLDSGILSEIFKIHRKEKFSNRLQIELMWIITNLCTVGEDYQMGYLLDIGAFDFIVNVVLNYSLDKNIYYPCLISINLLIQKIGKQFISQANKKQVFNKIETLQDSESNSIAIYSQKIIEQFDNYNKKMNLDQIFEKDELDI</sequence>
<evidence type="ECO:0000259" key="4">
    <source>
        <dbReference type="Pfam" id="PF04826"/>
    </source>
</evidence>
<dbReference type="PANTHER" id="PTHR23316">
    <property type="entry name" value="IMPORTIN ALPHA"/>
    <property type="match status" value="1"/>
</dbReference>
<dbReference type="InterPro" id="IPR016024">
    <property type="entry name" value="ARM-type_fold"/>
</dbReference>
<keyword evidence="6" id="KW-1185">Reference proteome</keyword>
<gene>
    <name evidence="5" type="ORF">M0813_26516</name>
</gene>
<evidence type="ECO:0000256" key="3">
    <source>
        <dbReference type="ARBA" id="ARBA00022927"/>
    </source>
</evidence>
<evidence type="ECO:0000256" key="2">
    <source>
        <dbReference type="ARBA" id="ARBA00022448"/>
    </source>
</evidence>
<evidence type="ECO:0000313" key="5">
    <source>
        <dbReference type="EMBL" id="KAJ6237936.1"/>
    </source>
</evidence>
<dbReference type="Gene3D" id="1.25.10.10">
    <property type="entry name" value="Leucine-rich Repeat Variant"/>
    <property type="match status" value="1"/>
</dbReference>
<comment type="similarity">
    <text evidence="1">Belongs to the importin alpha family.</text>
</comment>
<evidence type="ECO:0000256" key="1">
    <source>
        <dbReference type="ARBA" id="ARBA00010394"/>
    </source>
</evidence>
<organism evidence="5 6">
    <name type="scientific">Anaeramoeba flamelloides</name>
    <dbReference type="NCBI Taxonomy" id="1746091"/>
    <lineage>
        <taxon>Eukaryota</taxon>
        <taxon>Metamonada</taxon>
        <taxon>Anaeramoebidae</taxon>
        <taxon>Anaeramoeba</taxon>
    </lineage>
</organism>
<proteinExistence type="inferred from homology"/>
<evidence type="ECO:0000313" key="6">
    <source>
        <dbReference type="Proteomes" id="UP001150062"/>
    </source>
</evidence>
<dbReference type="InterPro" id="IPR011989">
    <property type="entry name" value="ARM-like"/>
</dbReference>
<dbReference type="SUPFAM" id="SSF48371">
    <property type="entry name" value="ARM repeat"/>
    <property type="match status" value="1"/>
</dbReference>
<comment type="caution">
    <text evidence="5">The sequence shown here is derived from an EMBL/GenBank/DDBJ whole genome shotgun (WGS) entry which is preliminary data.</text>
</comment>
<dbReference type="Proteomes" id="UP001150062">
    <property type="component" value="Unassembled WGS sequence"/>
</dbReference>
<dbReference type="EMBL" id="JAOAOG010000236">
    <property type="protein sequence ID" value="KAJ6237936.1"/>
    <property type="molecule type" value="Genomic_DNA"/>
</dbReference>
<keyword evidence="3" id="KW-0653">Protein transport</keyword>
<reference evidence="5" key="1">
    <citation type="submission" date="2022-08" db="EMBL/GenBank/DDBJ databases">
        <title>Novel sulfate-reducing endosymbionts in the free-living metamonad Anaeramoeba.</title>
        <authorList>
            <person name="Jerlstrom-Hultqvist J."/>
            <person name="Cepicka I."/>
            <person name="Gallot-Lavallee L."/>
            <person name="Salas-Leiva D."/>
            <person name="Curtis B.A."/>
            <person name="Zahonova K."/>
            <person name="Pipaliya S."/>
            <person name="Dacks J."/>
            <person name="Roger A.J."/>
        </authorList>
    </citation>
    <scope>NUCLEOTIDE SEQUENCE</scope>
    <source>
        <strain evidence="5">Schooner1</strain>
    </source>
</reference>
<keyword evidence="2" id="KW-0813">Transport</keyword>
<accession>A0ABQ8XZB4</accession>
<feature type="domain" description="Armadillo repeat-containing" evidence="4">
    <location>
        <begin position="52"/>
        <end position="135"/>
    </location>
</feature>
<protein>
    <submittedName>
        <fullName evidence="5">Importin subunit alpha</fullName>
    </submittedName>
</protein>
<dbReference type="Pfam" id="PF04826">
    <property type="entry name" value="Arm_2"/>
    <property type="match status" value="1"/>
</dbReference>
<name>A0ABQ8XZB4_9EUKA</name>
<dbReference type="InterPro" id="IPR006911">
    <property type="entry name" value="ARM-rpt_dom"/>
</dbReference>